<dbReference type="InterPro" id="IPR036010">
    <property type="entry name" value="2Fe-2S_ferredoxin-like_sf"/>
</dbReference>
<organism evidence="2 3">
    <name type="scientific">Mycolicibacterium elephantis DSM 44368</name>
    <dbReference type="NCBI Taxonomy" id="1335622"/>
    <lineage>
        <taxon>Bacteria</taxon>
        <taxon>Bacillati</taxon>
        <taxon>Actinomycetota</taxon>
        <taxon>Actinomycetes</taxon>
        <taxon>Mycobacteriales</taxon>
        <taxon>Mycobacteriaceae</taxon>
        <taxon>Mycolicibacterium</taxon>
    </lineage>
</organism>
<gene>
    <name evidence="2" type="ORF">MELE44368_20210</name>
</gene>
<dbReference type="CDD" id="cd00207">
    <property type="entry name" value="fer2"/>
    <property type="match status" value="1"/>
</dbReference>
<dbReference type="GO" id="GO:0051536">
    <property type="term" value="F:iron-sulfur cluster binding"/>
    <property type="evidence" value="ECO:0007669"/>
    <property type="project" value="InterPro"/>
</dbReference>
<comment type="caution">
    <text evidence="2">The sequence shown here is derived from an EMBL/GenBank/DDBJ whole genome shotgun (WGS) entry which is preliminary data.</text>
</comment>
<reference evidence="2 3" key="1">
    <citation type="submission" date="2013-06" db="EMBL/GenBank/DDBJ databases">
        <title>The draft sequence of the Mycobacterium elephantis genome.</title>
        <authorList>
            <person name="Pettersson F.B."/>
            <person name="Das S."/>
            <person name="Dasgupta S."/>
            <person name="Bhattacharya A."/>
            <person name="Kirsebom L.A."/>
        </authorList>
    </citation>
    <scope>NUCLEOTIDE SEQUENCE [LARGE SCALE GENOMIC DNA]</scope>
    <source>
        <strain evidence="2 3">DSM 44368</strain>
    </source>
</reference>
<dbReference type="InterPro" id="IPR001041">
    <property type="entry name" value="2Fe-2S_ferredoxin-type"/>
</dbReference>
<dbReference type="Gene3D" id="3.10.20.30">
    <property type="match status" value="1"/>
</dbReference>
<name>A0A439DTD0_9MYCO</name>
<protein>
    <recommendedName>
        <fullName evidence="1">2Fe-2S ferredoxin-type domain-containing protein</fullName>
    </recommendedName>
</protein>
<proteinExistence type="predicted"/>
<dbReference type="SUPFAM" id="SSF54292">
    <property type="entry name" value="2Fe-2S ferredoxin-like"/>
    <property type="match status" value="1"/>
</dbReference>
<feature type="domain" description="2Fe-2S ferredoxin-type" evidence="1">
    <location>
        <begin position="1"/>
        <end position="95"/>
    </location>
</feature>
<evidence type="ECO:0000313" key="2">
    <source>
        <dbReference type="EMBL" id="RWA19667.1"/>
    </source>
</evidence>
<dbReference type="Proteomes" id="UP000287177">
    <property type="component" value="Unassembled WGS sequence"/>
</dbReference>
<accession>A0A439DTD0</accession>
<evidence type="ECO:0000259" key="1">
    <source>
        <dbReference type="PROSITE" id="PS51085"/>
    </source>
</evidence>
<sequence length="102" mass="10989">MDPVGAVLTIAEGETIMDAAVRSGYRWPTLCHGDGTCSICWVEVTTGEEHLSHPGSREIETVEMLLARRGSAGRIRLACQARVSGDVTVRKNGVRPLQGDAR</sequence>
<dbReference type="Pfam" id="PF00111">
    <property type="entry name" value="Fer2"/>
    <property type="match status" value="1"/>
</dbReference>
<evidence type="ECO:0000313" key="3">
    <source>
        <dbReference type="Proteomes" id="UP000287177"/>
    </source>
</evidence>
<dbReference type="PROSITE" id="PS51085">
    <property type="entry name" value="2FE2S_FER_2"/>
    <property type="match status" value="1"/>
</dbReference>
<dbReference type="InterPro" id="IPR012675">
    <property type="entry name" value="Beta-grasp_dom_sf"/>
</dbReference>
<keyword evidence="3" id="KW-1185">Reference proteome</keyword>
<dbReference type="AlphaFoldDB" id="A0A439DTD0"/>
<dbReference type="EMBL" id="ATDN01000017">
    <property type="protein sequence ID" value="RWA19667.1"/>
    <property type="molecule type" value="Genomic_DNA"/>
</dbReference>
<dbReference type="RefSeq" id="WP_241566608.1">
    <property type="nucleotide sequence ID" value="NZ_ATDN01000017.1"/>
</dbReference>